<sequence>MRVANVLAFLVGVSLFTQIDAASLLRGGLLPSLRRVPPRFRLKCTVSDATSTVPDISLEPPPPPSGREIRNFALPALGLWLSSPLLSLIDTSAVGLAAPPSLSATQLAALGPATTLCDGTQYLFAFLNVATTSLYASELARSERAGLTRGSQAAEDVVWLACRIALTCGVAAMLLLLLACVPMLTLYIGADTAANTALLASAVNYVRVRILSLPAALLGSVLSAALLGARDSLTPLLSTGVASAVNVLGDVLCVAALRKGLAGAAAATLFAQYAGTAALLRAVRARIVPRGGLGLNPLQLQRAPEASSPQEAGPLGTPSTESAASSISVRGFLRFAAPVLTLVLGKLVCFGFMTSAAARLGEVPLAVHQLTLSTYFFLSPNLEVISQTAQSFLPQYIGPPEGADTASWRRAEDRLALRLLRLSLGVACAAAAAAVAVPLWGARLLTSDPTVISAMVELARPLGLAVLLTGPVCASEGVLLARRMLKPLSAVYLSSVLALPLLLSRAHTAAQVWTTFMWFQLFRGSAFTLRLWLPRVIDAFRQRIL</sequence>
<feature type="transmembrane region" description="Helical" evidence="6">
    <location>
        <begin position="419"/>
        <end position="442"/>
    </location>
</feature>
<comment type="subcellular location">
    <subcellularLocation>
        <location evidence="1">Membrane</location>
        <topology evidence="1">Multi-pass membrane protein</topology>
    </subcellularLocation>
</comment>
<proteinExistence type="inferred from homology"/>
<keyword evidence="5 6" id="KW-0472">Membrane</keyword>
<dbReference type="GO" id="GO:0015297">
    <property type="term" value="F:antiporter activity"/>
    <property type="evidence" value="ECO:0007669"/>
    <property type="project" value="InterPro"/>
</dbReference>
<accession>A0A7S4FBE2</accession>
<evidence type="ECO:0008006" key="9">
    <source>
        <dbReference type="Google" id="ProtNLM"/>
    </source>
</evidence>
<dbReference type="GO" id="GO:0016020">
    <property type="term" value="C:membrane"/>
    <property type="evidence" value="ECO:0007669"/>
    <property type="project" value="UniProtKB-SubCell"/>
</dbReference>
<feature type="transmembrane region" description="Helical" evidence="6">
    <location>
        <begin position="263"/>
        <end position="283"/>
    </location>
</feature>
<dbReference type="EMBL" id="HBIZ01062954">
    <property type="protein sequence ID" value="CAE0786266.1"/>
    <property type="molecule type" value="Transcribed_RNA"/>
</dbReference>
<protein>
    <recommendedName>
        <fullName evidence="9">Protein DETOXIFICATION</fullName>
    </recommendedName>
</protein>
<organism evidence="8">
    <name type="scientific">Chrysotila carterae</name>
    <name type="common">Marine alga</name>
    <name type="synonym">Syracosphaera carterae</name>
    <dbReference type="NCBI Taxonomy" id="13221"/>
    <lineage>
        <taxon>Eukaryota</taxon>
        <taxon>Haptista</taxon>
        <taxon>Haptophyta</taxon>
        <taxon>Prymnesiophyceae</taxon>
        <taxon>Isochrysidales</taxon>
        <taxon>Isochrysidaceae</taxon>
        <taxon>Chrysotila</taxon>
    </lineage>
</organism>
<dbReference type="PANTHER" id="PTHR42893">
    <property type="entry name" value="PROTEIN DETOXIFICATION 44, CHLOROPLASTIC-RELATED"/>
    <property type="match status" value="1"/>
</dbReference>
<gene>
    <name evidence="8" type="ORF">PCAR00345_LOCUS38974</name>
</gene>
<feature type="transmembrane region" description="Helical" evidence="6">
    <location>
        <begin position="157"/>
        <end position="190"/>
    </location>
</feature>
<evidence type="ECO:0000256" key="4">
    <source>
        <dbReference type="ARBA" id="ARBA00022989"/>
    </source>
</evidence>
<keyword evidence="7" id="KW-0732">Signal</keyword>
<evidence type="ECO:0000313" key="8">
    <source>
        <dbReference type="EMBL" id="CAE0786266.1"/>
    </source>
</evidence>
<keyword evidence="3 6" id="KW-0812">Transmembrane</keyword>
<dbReference type="AlphaFoldDB" id="A0A7S4FBE2"/>
<evidence type="ECO:0000256" key="3">
    <source>
        <dbReference type="ARBA" id="ARBA00022692"/>
    </source>
</evidence>
<evidence type="ECO:0000256" key="1">
    <source>
        <dbReference type="ARBA" id="ARBA00004141"/>
    </source>
</evidence>
<reference evidence="8" key="1">
    <citation type="submission" date="2021-01" db="EMBL/GenBank/DDBJ databases">
        <authorList>
            <person name="Corre E."/>
            <person name="Pelletier E."/>
            <person name="Niang G."/>
            <person name="Scheremetjew M."/>
            <person name="Finn R."/>
            <person name="Kale V."/>
            <person name="Holt S."/>
            <person name="Cochrane G."/>
            <person name="Meng A."/>
            <person name="Brown T."/>
            <person name="Cohen L."/>
        </authorList>
    </citation>
    <scope>NUCLEOTIDE SEQUENCE</scope>
    <source>
        <strain evidence="8">CCMP645</strain>
    </source>
</reference>
<feature type="transmembrane region" description="Helical" evidence="6">
    <location>
        <begin position="236"/>
        <end position="257"/>
    </location>
</feature>
<dbReference type="GO" id="GO:0042910">
    <property type="term" value="F:xenobiotic transmembrane transporter activity"/>
    <property type="evidence" value="ECO:0007669"/>
    <property type="project" value="InterPro"/>
</dbReference>
<feature type="transmembrane region" description="Helical" evidence="6">
    <location>
        <begin position="210"/>
        <end position="229"/>
    </location>
</feature>
<feature type="signal peptide" evidence="7">
    <location>
        <begin position="1"/>
        <end position="21"/>
    </location>
</feature>
<dbReference type="PANTHER" id="PTHR42893:SF9">
    <property type="entry name" value="PROTEIN DETOXIFICATION 46, CHLOROPLASTIC"/>
    <property type="match status" value="1"/>
</dbReference>
<evidence type="ECO:0000256" key="5">
    <source>
        <dbReference type="ARBA" id="ARBA00023136"/>
    </source>
</evidence>
<evidence type="ECO:0000256" key="7">
    <source>
        <dbReference type="SAM" id="SignalP"/>
    </source>
</evidence>
<comment type="similarity">
    <text evidence="2">Belongs to the multi antimicrobial extrusion (MATE) (TC 2.A.66.1) family.</text>
</comment>
<evidence type="ECO:0000256" key="6">
    <source>
        <dbReference type="SAM" id="Phobius"/>
    </source>
</evidence>
<keyword evidence="4 6" id="KW-1133">Transmembrane helix</keyword>
<dbReference type="Pfam" id="PF01554">
    <property type="entry name" value="MatE"/>
    <property type="match status" value="1"/>
</dbReference>
<feature type="transmembrane region" description="Helical" evidence="6">
    <location>
        <begin position="488"/>
        <end position="506"/>
    </location>
</feature>
<feature type="transmembrane region" description="Helical" evidence="6">
    <location>
        <begin position="462"/>
        <end position="481"/>
    </location>
</feature>
<dbReference type="InterPro" id="IPR002528">
    <property type="entry name" value="MATE_fam"/>
</dbReference>
<name>A0A7S4FBE2_CHRCT</name>
<dbReference type="InterPro" id="IPR044644">
    <property type="entry name" value="DinF-like"/>
</dbReference>
<evidence type="ECO:0000256" key="2">
    <source>
        <dbReference type="ARBA" id="ARBA00010199"/>
    </source>
</evidence>
<feature type="chain" id="PRO_5030559752" description="Protein DETOXIFICATION" evidence="7">
    <location>
        <begin position="22"/>
        <end position="545"/>
    </location>
</feature>